<dbReference type="PANTHER" id="PTHR47938">
    <property type="entry name" value="RESPIRATORY COMPLEX I CHAPERONE (CIA84), PUTATIVE (AFU_ORTHOLOGUE AFUA_2G06020)-RELATED"/>
    <property type="match status" value="1"/>
</dbReference>
<proteinExistence type="inferred from homology"/>
<dbReference type="PANTHER" id="PTHR47938:SF9">
    <property type="entry name" value="OS10G0422300 PROTEIN"/>
    <property type="match status" value="1"/>
</dbReference>
<dbReference type="EMBL" id="BJWL01000023">
    <property type="protein sequence ID" value="GFZ12125.1"/>
    <property type="molecule type" value="Genomic_DNA"/>
</dbReference>
<sequence length="354" mass="39727">MPPNPLSTDLKKLCGVVSSSIGGLDELEASISKFNIPLTPSLVTQVIDACKNEASTRRLLRRTSGDIHTLISHLDKEGRKMETWTVSVVAEALVKLGREEEALGIFKNLVKFKSPQDRFAVTECKGSTKNYTTDEGSWHYVRPVVLQYIPRGQNLKSNPSGLIPEALNVMMEMRTRRVKESLRILDIMRSSGCSPDWVSYYLVARVLFLTLRFGKGKQIVEKMMEDGLVPARKFYYDLIGILRGVEKVNYALDLFEKMKKSLLGSYGPVYDLLIQKLCRGGEFEKGSELWDEATKIGITPVFKRCVGPINDRGEHDVYEESAFALLHPPVIQLSDGNRCVAEFELPCYASVKAP</sequence>
<dbReference type="Pfam" id="PF01535">
    <property type="entry name" value="PPR"/>
    <property type="match status" value="2"/>
</dbReference>
<dbReference type="PROSITE" id="PS51375">
    <property type="entry name" value="PPR"/>
    <property type="match status" value="1"/>
</dbReference>
<accession>A0A7J0GMU7</accession>
<reference evidence="4 5" key="1">
    <citation type="submission" date="2019-07" db="EMBL/GenBank/DDBJ databases">
        <title>De Novo Assembly of kiwifruit Actinidia rufa.</title>
        <authorList>
            <person name="Sugita-Konishi S."/>
            <person name="Sato K."/>
            <person name="Mori E."/>
            <person name="Abe Y."/>
            <person name="Kisaki G."/>
            <person name="Hamano K."/>
            <person name="Suezawa K."/>
            <person name="Otani M."/>
            <person name="Fukuda T."/>
            <person name="Manabe T."/>
            <person name="Gomi K."/>
            <person name="Tabuchi M."/>
            <person name="Akimitsu K."/>
            <person name="Kataoka I."/>
        </authorList>
    </citation>
    <scope>NUCLEOTIDE SEQUENCE [LARGE SCALE GENOMIC DNA]</scope>
    <source>
        <strain evidence="5">cv. Fuchu</strain>
    </source>
</reference>
<evidence type="ECO:0000256" key="2">
    <source>
        <dbReference type="ARBA" id="ARBA00022737"/>
    </source>
</evidence>
<dbReference type="GO" id="GO:0005739">
    <property type="term" value="C:mitochondrion"/>
    <property type="evidence" value="ECO:0007669"/>
    <property type="project" value="TreeGrafter"/>
</dbReference>
<comment type="similarity">
    <text evidence="1">Belongs to the PPR family. P subfamily.</text>
</comment>
<evidence type="ECO:0000256" key="3">
    <source>
        <dbReference type="PROSITE-ProRule" id="PRU00708"/>
    </source>
</evidence>
<dbReference type="OrthoDB" id="1673830at2759"/>
<evidence type="ECO:0000256" key="1">
    <source>
        <dbReference type="ARBA" id="ARBA00007626"/>
    </source>
</evidence>
<keyword evidence="2" id="KW-0677">Repeat</keyword>
<dbReference type="InterPro" id="IPR002885">
    <property type="entry name" value="PPR_rpt"/>
</dbReference>
<protein>
    <submittedName>
        <fullName evidence="4">Pentatricopeptide repeat (PPR) superfamily protein</fullName>
    </submittedName>
</protein>
<evidence type="ECO:0000313" key="5">
    <source>
        <dbReference type="Proteomes" id="UP000585474"/>
    </source>
</evidence>
<name>A0A7J0GMU7_9ERIC</name>
<feature type="repeat" description="PPR" evidence="3">
    <location>
        <begin position="266"/>
        <end position="300"/>
    </location>
</feature>
<organism evidence="4 5">
    <name type="scientific">Actinidia rufa</name>
    <dbReference type="NCBI Taxonomy" id="165716"/>
    <lineage>
        <taxon>Eukaryota</taxon>
        <taxon>Viridiplantae</taxon>
        <taxon>Streptophyta</taxon>
        <taxon>Embryophyta</taxon>
        <taxon>Tracheophyta</taxon>
        <taxon>Spermatophyta</taxon>
        <taxon>Magnoliopsida</taxon>
        <taxon>eudicotyledons</taxon>
        <taxon>Gunneridae</taxon>
        <taxon>Pentapetalae</taxon>
        <taxon>asterids</taxon>
        <taxon>Ericales</taxon>
        <taxon>Actinidiaceae</taxon>
        <taxon>Actinidia</taxon>
    </lineage>
</organism>
<evidence type="ECO:0000313" key="4">
    <source>
        <dbReference type="EMBL" id="GFZ12125.1"/>
    </source>
</evidence>
<dbReference type="GO" id="GO:0003729">
    <property type="term" value="F:mRNA binding"/>
    <property type="evidence" value="ECO:0007669"/>
    <property type="project" value="TreeGrafter"/>
</dbReference>
<comment type="caution">
    <text evidence="4">The sequence shown here is derived from an EMBL/GenBank/DDBJ whole genome shotgun (WGS) entry which is preliminary data.</text>
</comment>
<dbReference type="Proteomes" id="UP000585474">
    <property type="component" value="Unassembled WGS sequence"/>
</dbReference>
<keyword evidence="5" id="KW-1185">Reference proteome</keyword>
<dbReference type="InterPro" id="IPR011990">
    <property type="entry name" value="TPR-like_helical_dom_sf"/>
</dbReference>
<dbReference type="AlphaFoldDB" id="A0A7J0GMU7"/>
<dbReference type="Gene3D" id="1.25.40.10">
    <property type="entry name" value="Tetratricopeptide repeat domain"/>
    <property type="match status" value="1"/>
</dbReference>
<gene>
    <name evidence="4" type="ORF">Acr_23g0005100</name>
</gene>